<evidence type="ECO:0000256" key="1">
    <source>
        <dbReference type="SAM" id="MobiDB-lite"/>
    </source>
</evidence>
<gene>
    <name evidence="2" type="ORF">LTR36_003155</name>
</gene>
<feature type="region of interest" description="Disordered" evidence="1">
    <location>
        <begin position="92"/>
        <end position="182"/>
    </location>
</feature>
<accession>A0AAV9JZX3</accession>
<feature type="compositionally biased region" description="Basic residues" evidence="1">
    <location>
        <begin position="108"/>
        <end position="118"/>
    </location>
</feature>
<feature type="compositionally biased region" description="Acidic residues" evidence="1">
    <location>
        <begin position="172"/>
        <end position="182"/>
    </location>
</feature>
<dbReference type="Proteomes" id="UP001324427">
    <property type="component" value="Unassembled WGS sequence"/>
</dbReference>
<sequence length="182" mass="18950">MAIGANGGGKLTWPVHLLSPSYDPVPRAAVKKLCSQADIERLACLAVAFLASEDVDKSKYAIAAKQFGGNIKPDSYKRALWVITKKVKDAGEKGELDGVGDEDEGTPKKGKGGKKRKAASSEEVEGDDDAGKLKAKKGKLGGKRGKKATTPEVGEEHGDDAAGETPVKSENDGDGSDGDILS</sequence>
<feature type="compositionally biased region" description="Basic residues" evidence="1">
    <location>
        <begin position="133"/>
        <end position="147"/>
    </location>
</feature>
<name>A0AAV9JZX3_9PEZI</name>
<reference evidence="2 3" key="1">
    <citation type="submission" date="2021-11" db="EMBL/GenBank/DDBJ databases">
        <title>Black yeast isolated from Biological Soil Crust.</title>
        <authorList>
            <person name="Kurbessoian T."/>
        </authorList>
    </citation>
    <scope>NUCLEOTIDE SEQUENCE [LARGE SCALE GENOMIC DNA]</scope>
    <source>
        <strain evidence="2 3">CCFEE 5522</strain>
    </source>
</reference>
<keyword evidence="3" id="KW-1185">Reference proteome</keyword>
<evidence type="ECO:0000313" key="2">
    <source>
        <dbReference type="EMBL" id="KAK4550188.1"/>
    </source>
</evidence>
<comment type="caution">
    <text evidence="2">The sequence shown here is derived from an EMBL/GenBank/DDBJ whole genome shotgun (WGS) entry which is preliminary data.</text>
</comment>
<proteinExistence type="predicted"/>
<dbReference type="EMBL" id="JAVFHQ010000002">
    <property type="protein sequence ID" value="KAK4550188.1"/>
    <property type="molecule type" value="Genomic_DNA"/>
</dbReference>
<dbReference type="AlphaFoldDB" id="A0AAV9JZX3"/>
<protein>
    <submittedName>
        <fullName evidence="2">Uncharacterized protein</fullName>
    </submittedName>
</protein>
<organism evidence="2 3">
    <name type="scientific">Oleoguttula mirabilis</name>
    <dbReference type="NCBI Taxonomy" id="1507867"/>
    <lineage>
        <taxon>Eukaryota</taxon>
        <taxon>Fungi</taxon>
        <taxon>Dikarya</taxon>
        <taxon>Ascomycota</taxon>
        <taxon>Pezizomycotina</taxon>
        <taxon>Dothideomycetes</taxon>
        <taxon>Dothideomycetidae</taxon>
        <taxon>Mycosphaerellales</taxon>
        <taxon>Teratosphaeriaceae</taxon>
        <taxon>Oleoguttula</taxon>
    </lineage>
</organism>
<evidence type="ECO:0000313" key="3">
    <source>
        <dbReference type="Proteomes" id="UP001324427"/>
    </source>
</evidence>